<feature type="compositionally biased region" description="Basic and acidic residues" evidence="1">
    <location>
        <begin position="57"/>
        <end position="68"/>
    </location>
</feature>
<feature type="region of interest" description="Disordered" evidence="1">
    <location>
        <begin position="37"/>
        <end position="74"/>
    </location>
</feature>
<reference evidence="2" key="3">
    <citation type="submission" date="2023-03" db="UniProtKB">
        <authorList>
            <consortium name="EnsemblPlants"/>
        </authorList>
    </citation>
    <scope>IDENTIFICATION</scope>
    <source>
        <strain evidence="2">cv. Chiifu-401-42</strain>
    </source>
</reference>
<dbReference type="HOGENOM" id="CLU_1629402_0_0_1"/>
<evidence type="ECO:0000256" key="1">
    <source>
        <dbReference type="SAM" id="MobiDB-lite"/>
    </source>
</evidence>
<dbReference type="InParanoid" id="M4CHD7"/>
<dbReference type="eggNOG" id="KOG2153">
    <property type="taxonomic scope" value="Eukaryota"/>
</dbReference>
<reference evidence="2 3" key="2">
    <citation type="journal article" date="2018" name="Hortic Res">
        <title>Improved Brassica rapa reference genome by single-molecule sequencing and chromosome conformation capture technologies.</title>
        <authorList>
            <person name="Zhang L."/>
            <person name="Cai X."/>
            <person name="Wu J."/>
            <person name="Liu M."/>
            <person name="Grob S."/>
            <person name="Cheng F."/>
            <person name="Liang J."/>
            <person name="Cai C."/>
            <person name="Liu Z."/>
            <person name="Liu B."/>
            <person name="Wang F."/>
            <person name="Li S."/>
            <person name="Liu F."/>
            <person name="Li X."/>
            <person name="Cheng L."/>
            <person name="Yang W."/>
            <person name="Li M.H."/>
            <person name="Grossniklaus U."/>
            <person name="Zheng H."/>
            <person name="Wang X."/>
        </authorList>
    </citation>
    <scope>NUCLEOTIDE SEQUENCE [LARGE SCALE GENOMIC DNA]</scope>
    <source>
        <strain evidence="2 3">cv. Chiifu-401-42</strain>
    </source>
</reference>
<sequence>MPGNALVNKRQWRTVTKTSKLAKGDTDEAEEDVIEDENILNKSQRREKAKKSKKEAKKQEKELPKEIIQEEETPQAAVLAELNEGLSAEETFENKKNKLEELGMQLLSDPEANIRTIKEMVMLRWSRNLFFSNIKPFEEKGLADEWDKVGMYLSGFNKLDDDN</sequence>
<dbReference type="Proteomes" id="UP000011750">
    <property type="component" value="Chromosome A07"/>
</dbReference>
<name>M4CHD7_BRACM</name>
<feature type="compositionally biased region" description="Basic residues" evidence="1">
    <location>
        <begin position="43"/>
        <end position="56"/>
    </location>
</feature>
<dbReference type="AlphaFoldDB" id="M4CHD7"/>
<proteinExistence type="predicted"/>
<keyword evidence="3" id="KW-1185">Reference proteome</keyword>
<organism evidence="2 3">
    <name type="scientific">Brassica campestris</name>
    <name type="common">Field mustard</name>
    <dbReference type="NCBI Taxonomy" id="3711"/>
    <lineage>
        <taxon>Eukaryota</taxon>
        <taxon>Viridiplantae</taxon>
        <taxon>Streptophyta</taxon>
        <taxon>Embryophyta</taxon>
        <taxon>Tracheophyta</taxon>
        <taxon>Spermatophyta</taxon>
        <taxon>Magnoliopsida</taxon>
        <taxon>eudicotyledons</taxon>
        <taxon>Gunneridae</taxon>
        <taxon>Pentapetalae</taxon>
        <taxon>rosids</taxon>
        <taxon>malvids</taxon>
        <taxon>Brassicales</taxon>
        <taxon>Brassicaceae</taxon>
        <taxon>Brassiceae</taxon>
        <taxon>Brassica</taxon>
    </lineage>
</organism>
<accession>M4CHD7</accession>
<dbReference type="Gramene" id="Bra003620.1">
    <property type="protein sequence ID" value="Bra003620.1-P"/>
    <property type="gene ID" value="Bra003620"/>
</dbReference>
<dbReference type="STRING" id="51351.M4CHD7"/>
<dbReference type="EnsemblPlants" id="Bra003620.1">
    <property type="protein sequence ID" value="Bra003620.1-P"/>
    <property type="gene ID" value="Bra003620"/>
</dbReference>
<evidence type="ECO:0000313" key="3">
    <source>
        <dbReference type="Proteomes" id="UP000011750"/>
    </source>
</evidence>
<reference evidence="2 3" key="1">
    <citation type="journal article" date="2011" name="Nat. Genet.">
        <title>The genome of the mesopolyploid crop species Brassica rapa.</title>
        <authorList>
            <consortium name="Brassica rapa Genome Sequencing Project Consortium"/>
            <person name="Wang X."/>
            <person name="Wang H."/>
            <person name="Wang J."/>
            <person name="Sun R."/>
            <person name="Wu J."/>
            <person name="Liu S."/>
            <person name="Bai Y."/>
            <person name="Mun J.H."/>
            <person name="Bancroft I."/>
            <person name="Cheng F."/>
            <person name="Huang S."/>
            <person name="Li X."/>
            <person name="Hua W."/>
            <person name="Wang J."/>
            <person name="Wang X."/>
            <person name="Freeling M."/>
            <person name="Pires J.C."/>
            <person name="Paterson A.H."/>
            <person name="Chalhoub B."/>
            <person name="Wang B."/>
            <person name="Hayward A."/>
            <person name="Sharpe A.G."/>
            <person name="Park B.S."/>
            <person name="Weisshaar B."/>
            <person name="Liu B."/>
            <person name="Li B."/>
            <person name="Liu B."/>
            <person name="Tong C."/>
            <person name="Song C."/>
            <person name="Duran C."/>
            <person name="Peng C."/>
            <person name="Geng C."/>
            <person name="Koh C."/>
            <person name="Lin C."/>
            <person name="Edwards D."/>
            <person name="Mu D."/>
            <person name="Shen D."/>
            <person name="Soumpourou E."/>
            <person name="Li F."/>
            <person name="Fraser F."/>
            <person name="Conant G."/>
            <person name="Lassalle G."/>
            <person name="King G.J."/>
            <person name="Bonnema G."/>
            <person name="Tang H."/>
            <person name="Wang H."/>
            <person name="Belcram H."/>
            <person name="Zhou H."/>
            <person name="Hirakawa H."/>
            <person name="Abe H."/>
            <person name="Guo H."/>
            <person name="Wang H."/>
            <person name="Jin H."/>
            <person name="Parkin I.A."/>
            <person name="Batley J."/>
            <person name="Kim J.S."/>
            <person name="Just J."/>
            <person name="Li J."/>
            <person name="Xu J."/>
            <person name="Deng J."/>
            <person name="Kim J.A."/>
            <person name="Li J."/>
            <person name="Yu J."/>
            <person name="Meng J."/>
            <person name="Wang J."/>
            <person name="Min J."/>
            <person name="Poulain J."/>
            <person name="Wang J."/>
            <person name="Hatakeyama K."/>
            <person name="Wu K."/>
            <person name="Wang L."/>
            <person name="Fang L."/>
            <person name="Trick M."/>
            <person name="Links M.G."/>
            <person name="Zhao M."/>
            <person name="Jin M."/>
            <person name="Ramchiary N."/>
            <person name="Drou N."/>
            <person name="Berkman P.J."/>
            <person name="Cai Q."/>
            <person name="Huang Q."/>
            <person name="Li R."/>
            <person name="Tabata S."/>
            <person name="Cheng S."/>
            <person name="Zhang S."/>
            <person name="Zhang S."/>
            <person name="Huang S."/>
            <person name="Sato S."/>
            <person name="Sun S."/>
            <person name="Kwon S.J."/>
            <person name="Choi S.R."/>
            <person name="Lee T.H."/>
            <person name="Fan W."/>
            <person name="Zhao X."/>
            <person name="Tan X."/>
            <person name="Xu X."/>
            <person name="Wang Y."/>
            <person name="Qiu Y."/>
            <person name="Yin Y."/>
            <person name="Li Y."/>
            <person name="Du Y."/>
            <person name="Liao Y."/>
            <person name="Lim Y."/>
            <person name="Narusaka Y."/>
            <person name="Wang Y."/>
            <person name="Wang Z."/>
            <person name="Li Z."/>
            <person name="Wang Z."/>
            <person name="Xiong Z."/>
            <person name="Zhang Z."/>
        </authorList>
    </citation>
    <scope>NUCLEOTIDE SEQUENCE [LARGE SCALE GENOMIC DNA]</scope>
    <source>
        <strain evidence="2 3">cv. Chiifu-401-42</strain>
    </source>
</reference>
<evidence type="ECO:0000313" key="2">
    <source>
        <dbReference type="EnsemblPlants" id="Bra003620.1-P"/>
    </source>
</evidence>
<protein>
    <submittedName>
        <fullName evidence="2">Uncharacterized protein</fullName>
    </submittedName>
</protein>